<name>A0A1F6VJ17_9BACT</name>
<keyword evidence="1" id="KW-1133">Transmembrane helix</keyword>
<protein>
    <recommendedName>
        <fullName evidence="4">POTRA domain-containing protein</fullName>
    </recommendedName>
</protein>
<gene>
    <name evidence="2" type="ORF">A2824_03740</name>
</gene>
<accession>A0A1F6VJ17</accession>
<dbReference type="AlphaFoldDB" id="A0A1F6VJ17"/>
<dbReference type="Proteomes" id="UP000178059">
    <property type="component" value="Unassembled WGS sequence"/>
</dbReference>
<dbReference type="EMBL" id="MFTT01000022">
    <property type="protein sequence ID" value="OGI69612.1"/>
    <property type="molecule type" value="Genomic_DNA"/>
</dbReference>
<feature type="transmembrane region" description="Helical" evidence="1">
    <location>
        <begin position="20"/>
        <end position="38"/>
    </location>
</feature>
<reference evidence="2 3" key="1">
    <citation type="journal article" date="2016" name="Nat. Commun.">
        <title>Thousands of microbial genomes shed light on interconnected biogeochemical processes in an aquifer system.</title>
        <authorList>
            <person name="Anantharaman K."/>
            <person name="Brown C.T."/>
            <person name="Hug L.A."/>
            <person name="Sharon I."/>
            <person name="Castelle C.J."/>
            <person name="Probst A.J."/>
            <person name="Thomas B.C."/>
            <person name="Singh A."/>
            <person name="Wilkins M.J."/>
            <person name="Karaoz U."/>
            <person name="Brodie E.L."/>
            <person name="Williams K.H."/>
            <person name="Hubbard S.S."/>
            <person name="Banfield J.F."/>
        </authorList>
    </citation>
    <scope>NUCLEOTIDE SEQUENCE [LARGE SCALE GENOMIC DNA]</scope>
</reference>
<dbReference type="STRING" id="1801743.A2824_03740"/>
<proteinExistence type="predicted"/>
<evidence type="ECO:0000313" key="2">
    <source>
        <dbReference type="EMBL" id="OGI69612.1"/>
    </source>
</evidence>
<keyword evidence="1" id="KW-0812">Transmembrane</keyword>
<organism evidence="2 3">
    <name type="scientific">Candidatus Nomurabacteria bacterium RIFCSPHIGHO2_01_FULL_42_16</name>
    <dbReference type="NCBI Taxonomy" id="1801743"/>
    <lineage>
        <taxon>Bacteria</taxon>
        <taxon>Candidatus Nomuraibacteriota</taxon>
    </lineage>
</organism>
<keyword evidence="1" id="KW-0472">Membrane</keyword>
<evidence type="ECO:0000313" key="3">
    <source>
        <dbReference type="Proteomes" id="UP000178059"/>
    </source>
</evidence>
<sequence>MLLNRKSIYRQRRRVLIRKIGLISVLFIALLWGLSYFSRHPKVIIQNILVEGNRVIPAEEIKDTVLEKISGNYFFLFSKKNFLIYPKRSLEKDLLDKFHRIEYLSIKRLDRNTLAVSLKEWQGKYLLCEMNSDDDCYFMNSSGFVFDKAPNFSGSVYFRIYSSNLFKETDDLIGQTFMPMEEFAELLDFKEKIGKFFQIKALEIGENGDYKFLLEIDGNNLNPYIAFKKSGDFDKIFDNLALAIGAEPLSLELKDKIDSLEYLDLRYDNKVLYKFSAQGEKQ</sequence>
<evidence type="ECO:0008006" key="4">
    <source>
        <dbReference type="Google" id="ProtNLM"/>
    </source>
</evidence>
<comment type="caution">
    <text evidence="2">The sequence shown here is derived from an EMBL/GenBank/DDBJ whole genome shotgun (WGS) entry which is preliminary data.</text>
</comment>
<evidence type="ECO:0000256" key="1">
    <source>
        <dbReference type="SAM" id="Phobius"/>
    </source>
</evidence>